<accession>A0AAN9SGY2</accession>
<sequence>MLGQSPPEGPLVMANGKETSNSCNKGNYDENQEIDIMTQTGTKVTKLKGGSTPYSPWILASNRKFDSLPRGPKDFVSPQPHTDHTYEVSLKGMDQKHQIDKESWRVRVQEEMELVRQYQKLGKQFIFRAQVNTIPSYKMRRHKGRNQPLVNFVRGESTILPVSKSMTCIVSKESVGYVDSLMEEE</sequence>
<dbReference type="Proteomes" id="UP001386955">
    <property type="component" value="Unassembled WGS sequence"/>
</dbReference>
<feature type="region of interest" description="Disordered" evidence="1">
    <location>
        <begin position="1"/>
        <end position="27"/>
    </location>
</feature>
<evidence type="ECO:0000313" key="3">
    <source>
        <dbReference type="Proteomes" id="UP001386955"/>
    </source>
</evidence>
<proteinExistence type="predicted"/>
<organism evidence="2 3">
    <name type="scientific">Psophocarpus tetragonolobus</name>
    <name type="common">Winged bean</name>
    <name type="synonym">Dolichos tetragonolobus</name>
    <dbReference type="NCBI Taxonomy" id="3891"/>
    <lineage>
        <taxon>Eukaryota</taxon>
        <taxon>Viridiplantae</taxon>
        <taxon>Streptophyta</taxon>
        <taxon>Embryophyta</taxon>
        <taxon>Tracheophyta</taxon>
        <taxon>Spermatophyta</taxon>
        <taxon>Magnoliopsida</taxon>
        <taxon>eudicotyledons</taxon>
        <taxon>Gunneridae</taxon>
        <taxon>Pentapetalae</taxon>
        <taxon>rosids</taxon>
        <taxon>fabids</taxon>
        <taxon>Fabales</taxon>
        <taxon>Fabaceae</taxon>
        <taxon>Papilionoideae</taxon>
        <taxon>50 kb inversion clade</taxon>
        <taxon>NPAAA clade</taxon>
        <taxon>indigoferoid/millettioid clade</taxon>
        <taxon>Phaseoleae</taxon>
        <taxon>Psophocarpus</taxon>
    </lineage>
</organism>
<protein>
    <submittedName>
        <fullName evidence="2">Uncharacterized protein</fullName>
    </submittedName>
</protein>
<comment type="caution">
    <text evidence="2">The sequence shown here is derived from an EMBL/GenBank/DDBJ whole genome shotgun (WGS) entry which is preliminary data.</text>
</comment>
<dbReference type="AlphaFoldDB" id="A0AAN9SGY2"/>
<gene>
    <name evidence="2" type="ORF">VNO78_17524</name>
</gene>
<name>A0AAN9SGY2_PSOTE</name>
<evidence type="ECO:0000313" key="2">
    <source>
        <dbReference type="EMBL" id="KAK7396483.1"/>
    </source>
</evidence>
<reference evidence="2 3" key="1">
    <citation type="submission" date="2024-01" db="EMBL/GenBank/DDBJ databases">
        <title>The genomes of 5 underutilized Papilionoideae crops provide insights into root nodulation and disease resistanc.</title>
        <authorList>
            <person name="Jiang F."/>
        </authorList>
    </citation>
    <scope>NUCLEOTIDE SEQUENCE [LARGE SCALE GENOMIC DNA]</scope>
    <source>
        <strain evidence="2">DUOXIRENSHENG_FW03</strain>
        <tissue evidence="2">Leaves</tissue>
    </source>
</reference>
<dbReference type="EMBL" id="JAYMYS010000004">
    <property type="protein sequence ID" value="KAK7396483.1"/>
    <property type="molecule type" value="Genomic_DNA"/>
</dbReference>
<keyword evidence="3" id="KW-1185">Reference proteome</keyword>
<evidence type="ECO:0000256" key="1">
    <source>
        <dbReference type="SAM" id="MobiDB-lite"/>
    </source>
</evidence>